<dbReference type="GeneID" id="117578328"/>
<protein>
    <submittedName>
        <fullName evidence="3">Peptidyl-prolyl cis-trans isomerase G isoform X1</fullName>
    </submittedName>
</protein>
<proteinExistence type="predicted"/>
<keyword evidence="2" id="KW-1185">Reference proteome</keyword>
<sequence length="258" mass="31511">MSAEQDALRLFIIQSKERLQQLLNRLQWTEEGVLKQHRVPSKFKETSEQQLPPSCMRTPQRSVQLSQDQLQQLLGKQHTETTTIKSVDDLQINYSTEEKLLLYEHVLERTPRQRESFEENTSFAQLVAETKRAHQKQRRHRKTKPTLHEQLHQLVELQMQAMIKQQRQLLDQEQQRQLHATYNNRRQRSRSRSRDRSRFLEHHKPQQRRQRSRNRSRSRERHKQQKHHRKHSRSPCHSRARSRSRSRSHRRHHRSHHN</sequence>
<dbReference type="AlphaFoldDB" id="A0A6P8XSP6"/>
<dbReference type="RefSeq" id="XP_034119681.1">
    <property type="nucleotide sequence ID" value="XM_034263790.2"/>
</dbReference>
<keyword evidence="3" id="KW-0413">Isomerase</keyword>
<evidence type="ECO:0000313" key="3">
    <source>
        <dbReference type="RefSeq" id="XP_034119681.1"/>
    </source>
</evidence>
<dbReference type="Proteomes" id="UP000515160">
    <property type="component" value="Chromosome X"/>
</dbReference>
<gene>
    <name evidence="3" type="primary">LOC117578328</name>
</gene>
<accession>A0A6P8XSP6</accession>
<name>A0A6P8XSP6_DROAB</name>
<feature type="compositionally biased region" description="Basic and acidic residues" evidence="1">
    <location>
        <begin position="192"/>
        <end position="204"/>
    </location>
</feature>
<reference evidence="3" key="1">
    <citation type="submission" date="2025-08" db="UniProtKB">
        <authorList>
            <consortium name="RefSeq"/>
        </authorList>
    </citation>
    <scope>IDENTIFICATION</scope>
    <source>
        <strain evidence="3">15112-1751.03</strain>
        <tissue evidence="3">Whole Adult</tissue>
    </source>
</reference>
<evidence type="ECO:0000256" key="1">
    <source>
        <dbReference type="SAM" id="MobiDB-lite"/>
    </source>
</evidence>
<organism evidence="2 3">
    <name type="scientific">Drosophila albomicans</name>
    <name type="common">Fruit fly</name>
    <dbReference type="NCBI Taxonomy" id="7291"/>
    <lineage>
        <taxon>Eukaryota</taxon>
        <taxon>Metazoa</taxon>
        <taxon>Ecdysozoa</taxon>
        <taxon>Arthropoda</taxon>
        <taxon>Hexapoda</taxon>
        <taxon>Insecta</taxon>
        <taxon>Pterygota</taxon>
        <taxon>Neoptera</taxon>
        <taxon>Endopterygota</taxon>
        <taxon>Diptera</taxon>
        <taxon>Brachycera</taxon>
        <taxon>Muscomorpha</taxon>
        <taxon>Ephydroidea</taxon>
        <taxon>Drosophilidae</taxon>
        <taxon>Drosophila</taxon>
    </lineage>
</organism>
<evidence type="ECO:0000313" key="2">
    <source>
        <dbReference type="Proteomes" id="UP000515160"/>
    </source>
</evidence>
<feature type="region of interest" description="Disordered" evidence="1">
    <location>
        <begin position="179"/>
        <end position="258"/>
    </location>
</feature>
<dbReference type="GO" id="GO:0016853">
    <property type="term" value="F:isomerase activity"/>
    <property type="evidence" value="ECO:0007669"/>
    <property type="project" value="UniProtKB-KW"/>
</dbReference>
<dbReference type="OrthoDB" id="69229at2759"/>
<feature type="compositionally biased region" description="Basic residues" evidence="1">
    <location>
        <begin position="205"/>
        <end position="258"/>
    </location>
</feature>